<comment type="subcellular location">
    <subcellularLocation>
        <location evidence="2">Gas vesicle</location>
    </subcellularLocation>
</comment>
<gene>
    <name evidence="4" type="ORF">J4573_26685</name>
</gene>
<dbReference type="EMBL" id="JAGEOJ010000011">
    <property type="protein sequence ID" value="MBO2450719.1"/>
    <property type="molecule type" value="Genomic_DNA"/>
</dbReference>
<comment type="caution">
    <text evidence="4">The sequence shown here is derived from an EMBL/GenBank/DDBJ whole genome shotgun (WGS) entry which is preliminary data.</text>
</comment>
<evidence type="ECO:0000313" key="5">
    <source>
        <dbReference type="Proteomes" id="UP000669179"/>
    </source>
</evidence>
<dbReference type="GO" id="GO:0031411">
    <property type="term" value="C:gas vesicle"/>
    <property type="evidence" value="ECO:0007669"/>
    <property type="project" value="UniProtKB-SubCell"/>
</dbReference>
<dbReference type="AlphaFoldDB" id="A0A939PJ13"/>
<protein>
    <submittedName>
        <fullName evidence="4">GvpL/GvpF family gas vesicle protein</fullName>
    </submittedName>
</protein>
<keyword evidence="5" id="KW-1185">Reference proteome</keyword>
<dbReference type="Pfam" id="PF06386">
    <property type="entry name" value="GvpL_GvpF"/>
    <property type="match status" value="1"/>
</dbReference>
<dbReference type="GO" id="GO:0031412">
    <property type="term" value="P:gas vesicle organization"/>
    <property type="evidence" value="ECO:0007669"/>
    <property type="project" value="InterPro"/>
</dbReference>
<dbReference type="PANTHER" id="PTHR36852:SF1">
    <property type="entry name" value="PROTEIN GVPL 2"/>
    <property type="match status" value="1"/>
</dbReference>
<name>A0A939PJ13_9ACTN</name>
<evidence type="ECO:0000256" key="2">
    <source>
        <dbReference type="ARBA" id="ARBA00035108"/>
    </source>
</evidence>
<evidence type="ECO:0000313" key="4">
    <source>
        <dbReference type="EMBL" id="MBO2450719.1"/>
    </source>
</evidence>
<dbReference type="RefSeq" id="WP_208258605.1">
    <property type="nucleotide sequence ID" value="NZ_JAGEOJ010000011.1"/>
</dbReference>
<evidence type="ECO:0000256" key="3">
    <source>
        <dbReference type="ARBA" id="ARBA00035643"/>
    </source>
</evidence>
<dbReference type="Proteomes" id="UP000669179">
    <property type="component" value="Unassembled WGS sequence"/>
</dbReference>
<keyword evidence="1" id="KW-0304">Gas vesicle</keyword>
<evidence type="ECO:0000256" key="1">
    <source>
        <dbReference type="ARBA" id="ARBA00022987"/>
    </source>
</evidence>
<accession>A0A939PJ13</accession>
<organism evidence="4 5">
    <name type="scientific">Actinomadura barringtoniae</name>
    <dbReference type="NCBI Taxonomy" id="1427535"/>
    <lineage>
        <taxon>Bacteria</taxon>
        <taxon>Bacillati</taxon>
        <taxon>Actinomycetota</taxon>
        <taxon>Actinomycetes</taxon>
        <taxon>Streptosporangiales</taxon>
        <taxon>Thermomonosporaceae</taxon>
        <taxon>Actinomadura</taxon>
    </lineage>
</organism>
<sequence length="248" mass="26719">MTAPLYIYGVARAGTDVPGDAKGLDGHPVELVAHGDVAAVVSELPAGRPLGERADLMAYQQVLEALLVAGAVVLPFRFGAALNSREAVEQELLAGNAGRFKEILDQLEGRLEMRLKGTYVQENVLREVMQQEPAIAELNERVRDVPPDAADAAYYDRVRLGELIAQALDARREGDARALLEPLAPAAVAVSAKTPAREEDVVDAAFLIDRAKQDDFVQAVEELGQAHAGRIQLRLIGPLPPYDFVPEG</sequence>
<dbReference type="PANTHER" id="PTHR36852">
    <property type="entry name" value="PROTEIN GVPL 2"/>
    <property type="match status" value="1"/>
</dbReference>
<proteinExistence type="inferred from homology"/>
<reference evidence="4" key="1">
    <citation type="submission" date="2021-03" db="EMBL/GenBank/DDBJ databases">
        <authorList>
            <person name="Kanchanasin P."/>
            <person name="Saeng-In P."/>
            <person name="Phongsopitanun W."/>
            <person name="Yuki M."/>
            <person name="Kudo T."/>
            <person name="Ohkuma M."/>
            <person name="Tanasupawat S."/>
        </authorList>
    </citation>
    <scope>NUCLEOTIDE SEQUENCE</scope>
    <source>
        <strain evidence="4">GKU 128</strain>
    </source>
</reference>
<comment type="similarity">
    <text evidence="3">Belongs to the gas vesicle GvpF/GvpL family.</text>
</comment>
<dbReference type="InterPro" id="IPR009430">
    <property type="entry name" value="GvpL/GvpF"/>
</dbReference>